<dbReference type="Gene3D" id="3.40.50.200">
    <property type="entry name" value="Peptidase S8/S53 domain"/>
    <property type="match status" value="1"/>
</dbReference>
<dbReference type="InterPro" id="IPR045051">
    <property type="entry name" value="SBT"/>
</dbReference>
<dbReference type="SUPFAM" id="SSF52743">
    <property type="entry name" value="Subtilisin-like"/>
    <property type="match status" value="1"/>
</dbReference>
<proteinExistence type="inferred from homology"/>
<dbReference type="PANTHER" id="PTHR10795">
    <property type="entry name" value="PROPROTEIN CONVERTASE SUBTILISIN/KEXIN"/>
    <property type="match status" value="1"/>
</dbReference>
<dbReference type="Proteomes" id="UP001153555">
    <property type="component" value="Unassembled WGS sequence"/>
</dbReference>
<keyword evidence="10" id="KW-1185">Reference proteome</keyword>
<dbReference type="GO" id="GO:0004252">
    <property type="term" value="F:serine-type endopeptidase activity"/>
    <property type="evidence" value="ECO:0007669"/>
    <property type="project" value="InterPro"/>
</dbReference>
<dbReference type="InterPro" id="IPR025836">
    <property type="entry name" value="Zn_knuckle_CX2CX4HX4C"/>
</dbReference>
<comment type="caution">
    <text evidence="9">The sequence shown here is derived from an EMBL/GenBank/DDBJ whole genome shotgun (WGS) entry which is preliminary data.</text>
</comment>
<evidence type="ECO:0000259" key="7">
    <source>
        <dbReference type="Pfam" id="PF05922"/>
    </source>
</evidence>
<dbReference type="FunFam" id="3.30.70.80:FF:000002">
    <property type="entry name" value="Subtilisin-like protease SBT5.3"/>
    <property type="match status" value="1"/>
</dbReference>
<gene>
    <name evidence="9" type="ORF">SHERM_17447</name>
</gene>
<organism evidence="9 10">
    <name type="scientific">Striga hermonthica</name>
    <name type="common">Purple witchweed</name>
    <name type="synonym">Buchnera hermonthica</name>
    <dbReference type="NCBI Taxonomy" id="68872"/>
    <lineage>
        <taxon>Eukaryota</taxon>
        <taxon>Viridiplantae</taxon>
        <taxon>Streptophyta</taxon>
        <taxon>Embryophyta</taxon>
        <taxon>Tracheophyta</taxon>
        <taxon>Spermatophyta</taxon>
        <taxon>Magnoliopsida</taxon>
        <taxon>eudicotyledons</taxon>
        <taxon>Gunneridae</taxon>
        <taxon>Pentapetalae</taxon>
        <taxon>asterids</taxon>
        <taxon>lamiids</taxon>
        <taxon>Lamiales</taxon>
        <taxon>Orobanchaceae</taxon>
        <taxon>Buchnereae</taxon>
        <taxon>Striga</taxon>
    </lineage>
</organism>
<sequence length="314" mass="35238">MILSKFSSVLALLLILLVAFHEPALALKKPYIVYLGAHNHGPDVTTADYQRVEDSHTELLTSFLGSEQKARDSMFYSYKRHINGFAALLEEEEAAEIAKHPNVVSVLENQERELHTTHSWEFLGLEKDGFVSPSSLWEKARYGEDTIVATLDTGIDNVHGQISKVFVEMKLNDLILRGTNIKVGTENRLIDFRYENIQGFCYYCGKIGHYDRNILKKQDDVHNNMLNIYQFGEWIRVSSFTSTESKGSYSFGSGSQDSEPGGIKPLILAWKESEVGFLGSEGDIPVEENFLADKALDDPQLVEVNILPSSIGVE</sequence>
<evidence type="ECO:0000256" key="3">
    <source>
        <dbReference type="ARBA" id="ARBA00022729"/>
    </source>
</evidence>
<evidence type="ECO:0000256" key="4">
    <source>
        <dbReference type="ARBA" id="ARBA00022801"/>
    </source>
</evidence>
<dbReference type="OrthoDB" id="2014869at2759"/>
<name>A0A9N7MXN9_STRHE</name>
<dbReference type="InterPro" id="IPR037045">
    <property type="entry name" value="S8pro/Inhibitor_I9_sf"/>
</dbReference>
<feature type="domain" description="Zinc knuckle CX2CX4HX4C" evidence="8">
    <location>
        <begin position="182"/>
        <end position="213"/>
    </location>
</feature>
<accession>A0A9N7MXN9</accession>
<reference evidence="9" key="1">
    <citation type="submission" date="2019-12" db="EMBL/GenBank/DDBJ databases">
        <authorList>
            <person name="Scholes J."/>
        </authorList>
    </citation>
    <scope>NUCLEOTIDE SEQUENCE</scope>
</reference>
<dbReference type="EMBL" id="CACSLK010016728">
    <property type="protein sequence ID" value="CAA0818073.1"/>
    <property type="molecule type" value="Genomic_DNA"/>
</dbReference>
<dbReference type="Pfam" id="PF05922">
    <property type="entry name" value="Inhibitor_I9"/>
    <property type="match status" value="1"/>
</dbReference>
<feature type="chain" id="PRO_5040428148" evidence="6">
    <location>
        <begin position="27"/>
        <end position="314"/>
    </location>
</feature>
<evidence type="ECO:0000256" key="1">
    <source>
        <dbReference type="ARBA" id="ARBA00011073"/>
    </source>
</evidence>
<feature type="signal peptide" evidence="6">
    <location>
        <begin position="1"/>
        <end position="26"/>
    </location>
</feature>
<protein>
    <submittedName>
        <fullName evidence="9">Subtilisin-like protease SBT5.4</fullName>
    </submittedName>
</protein>
<comment type="similarity">
    <text evidence="1">Belongs to the peptidase S8 family.</text>
</comment>
<evidence type="ECO:0000313" key="10">
    <source>
        <dbReference type="Proteomes" id="UP001153555"/>
    </source>
</evidence>
<dbReference type="Pfam" id="PF14392">
    <property type="entry name" value="zf-CCHC_4"/>
    <property type="match status" value="1"/>
</dbReference>
<dbReference type="AlphaFoldDB" id="A0A9N7MXN9"/>
<evidence type="ECO:0000259" key="8">
    <source>
        <dbReference type="Pfam" id="PF14392"/>
    </source>
</evidence>
<dbReference type="GO" id="GO:0006508">
    <property type="term" value="P:proteolysis"/>
    <property type="evidence" value="ECO:0007669"/>
    <property type="project" value="UniProtKB-KW"/>
</dbReference>
<feature type="domain" description="Inhibitor I9" evidence="7">
    <location>
        <begin position="31"/>
        <end position="115"/>
    </location>
</feature>
<dbReference type="Gene3D" id="3.30.70.80">
    <property type="entry name" value="Peptidase S8 propeptide/proteinase inhibitor I9"/>
    <property type="match status" value="1"/>
</dbReference>
<keyword evidence="2 9" id="KW-0645">Protease</keyword>
<keyword evidence="3 6" id="KW-0732">Signal</keyword>
<dbReference type="InterPro" id="IPR010259">
    <property type="entry name" value="S8pro/Inhibitor_I9"/>
</dbReference>
<keyword evidence="4" id="KW-0378">Hydrolase</keyword>
<evidence type="ECO:0000313" key="9">
    <source>
        <dbReference type="EMBL" id="CAA0818073.1"/>
    </source>
</evidence>
<evidence type="ECO:0000256" key="2">
    <source>
        <dbReference type="ARBA" id="ARBA00022670"/>
    </source>
</evidence>
<dbReference type="InterPro" id="IPR036852">
    <property type="entry name" value="Peptidase_S8/S53_dom_sf"/>
</dbReference>
<keyword evidence="5" id="KW-0720">Serine protease</keyword>
<evidence type="ECO:0000256" key="5">
    <source>
        <dbReference type="ARBA" id="ARBA00022825"/>
    </source>
</evidence>
<evidence type="ECO:0000256" key="6">
    <source>
        <dbReference type="SAM" id="SignalP"/>
    </source>
</evidence>